<evidence type="ECO:0000259" key="2">
    <source>
        <dbReference type="PROSITE" id="PS51352"/>
    </source>
</evidence>
<organism evidence="3 4">
    <name type="scientific">Candidatus Wildermuthbacteria bacterium RIFCSPHIGHO2_02_FULL_47_17</name>
    <dbReference type="NCBI Taxonomy" id="1802452"/>
    <lineage>
        <taxon>Bacteria</taxon>
        <taxon>Candidatus Wildermuthiibacteriota</taxon>
    </lineage>
</organism>
<gene>
    <name evidence="3" type="ORF">A3D59_01275</name>
</gene>
<proteinExistence type="predicted"/>
<sequence length="217" mass="23380">MKKNNITPFLWLAGLVIVAAALIYVGNQNKSSVSHGAPSPSAATLTDPHGHSTAANVSSAELNNLVGKSVPEFSSADRDGNVYSSENLRGKNVVLFFNEGLMCYPACWNQIVALSDDDRFGNANTVALSIVIDSKEDWQSAIKKMPELDRATVVFDVGASISRKFNVLATPSSMHPGAFPGHTFVLIDKDGVVRYVLDDPNMGIRNDQLMAEISKLN</sequence>
<dbReference type="SUPFAM" id="SSF52833">
    <property type="entry name" value="Thioredoxin-like"/>
    <property type="match status" value="1"/>
</dbReference>
<dbReference type="Gene3D" id="3.40.30.10">
    <property type="entry name" value="Glutaredoxin"/>
    <property type="match status" value="1"/>
</dbReference>
<dbReference type="Proteomes" id="UP000179258">
    <property type="component" value="Unassembled WGS sequence"/>
</dbReference>
<dbReference type="InterPro" id="IPR000866">
    <property type="entry name" value="AhpC/TSA"/>
</dbReference>
<dbReference type="EMBL" id="MHTX01000041">
    <property type="protein sequence ID" value="OHA67379.1"/>
    <property type="molecule type" value="Genomic_DNA"/>
</dbReference>
<evidence type="ECO:0000313" key="4">
    <source>
        <dbReference type="Proteomes" id="UP000179258"/>
    </source>
</evidence>
<feature type="region of interest" description="Disordered" evidence="1">
    <location>
        <begin position="35"/>
        <end position="54"/>
    </location>
</feature>
<dbReference type="GO" id="GO:0016209">
    <property type="term" value="F:antioxidant activity"/>
    <property type="evidence" value="ECO:0007669"/>
    <property type="project" value="InterPro"/>
</dbReference>
<dbReference type="InterPro" id="IPR013766">
    <property type="entry name" value="Thioredoxin_domain"/>
</dbReference>
<dbReference type="PROSITE" id="PS51352">
    <property type="entry name" value="THIOREDOXIN_2"/>
    <property type="match status" value="1"/>
</dbReference>
<dbReference type="AlphaFoldDB" id="A0A1G2R4S3"/>
<evidence type="ECO:0000313" key="3">
    <source>
        <dbReference type="EMBL" id="OHA67379.1"/>
    </source>
</evidence>
<evidence type="ECO:0000256" key="1">
    <source>
        <dbReference type="SAM" id="MobiDB-lite"/>
    </source>
</evidence>
<reference evidence="3 4" key="1">
    <citation type="journal article" date="2016" name="Nat. Commun.">
        <title>Thousands of microbial genomes shed light on interconnected biogeochemical processes in an aquifer system.</title>
        <authorList>
            <person name="Anantharaman K."/>
            <person name="Brown C.T."/>
            <person name="Hug L.A."/>
            <person name="Sharon I."/>
            <person name="Castelle C.J."/>
            <person name="Probst A.J."/>
            <person name="Thomas B.C."/>
            <person name="Singh A."/>
            <person name="Wilkins M.J."/>
            <person name="Karaoz U."/>
            <person name="Brodie E.L."/>
            <person name="Williams K.H."/>
            <person name="Hubbard S.S."/>
            <person name="Banfield J.F."/>
        </authorList>
    </citation>
    <scope>NUCLEOTIDE SEQUENCE [LARGE SCALE GENOMIC DNA]</scope>
</reference>
<protein>
    <recommendedName>
        <fullName evidence="2">Thioredoxin domain-containing protein</fullName>
    </recommendedName>
</protein>
<feature type="domain" description="Thioredoxin" evidence="2">
    <location>
        <begin position="64"/>
        <end position="217"/>
    </location>
</feature>
<dbReference type="Pfam" id="PF00578">
    <property type="entry name" value="AhpC-TSA"/>
    <property type="match status" value="1"/>
</dbReference>
<accession>A0A1G2R4S3</accession>
<name>A0A1G2R4S3_9BACT</name>
<dbReference type="InterPro" id="IPR036249">
    <property type="entry name" value="Thioredoxin-like_sf"/>
</dbReference>
<dbReference type="GO" id="GO:0016491">
    <property type="term" value="F:oxidoreductase activity"/>
    <property type="evidence" value="ECO:0007669"/>
    <property type="project" value="InterPro"/>
</dbReference>
<dbReference type="CDD" id="cd02971">
    <property type="entry name" value="PRX_family"/>
    <property type="match status" value="1"/>
</dbReference>
<comment type="caution">
    <text evidence="3">The sequence shown here is derived from an EMBL/GenBank/DDBJ whole genome shotgun (WGS) entry which is preliminary data.</text>
</comment>